<dbReference type="Gene3D" id="3.40.50.12780">
    <property type="entry name" value="N-terminal domain of ligase-like"/>
    <property type="match status" value="1"/>
</dbReference>
<dbReference type="EMBL" id="JAOTPO010000003">
    <property type="protein sequence ID" value="MDE5412758.1"/>
    <property type="molecule type" value="Genomic_DNA"/>
</dbReference>
<gene>
    <name evidence="3" type="ORF">N7Z68_05130</name>
</gene>
<dbReference type="InterPro" id="IPR045851">
    <property type="entry name" value="AMP-bd_C_sf"/>
</dbReference>
<evidence type="ECO:0000313" key="4">
    <source>
        <dbReference type="Proteomes" id="UP001148125"/>
    </source>
</evidence>
<organism evidence="3 4">
    <name type="scientific">Alkalihalobacterium chitinilyticum</name>
    <dbReference type="NCBI Taxonomy" id="2980103"/>
    <lineage>
        <taxon>Bacteria</taxon>
        <taxon>Bacillati</taxon>
        <taxon>Bacillota</taxon>
        <taxon>Bacilli</taxon>
        <taxon>Bacillales</taxon>
        <taxon>Bacillaceae</taxon>
        <taxon>Alkalihalobacterium</taxon>
    </lineage>
</organism>
<dbReference type="InterPro" id="IPR002123">
    <property type="entry name" value="Plipid/glycerol_acylTrfase"/>
</dbReference>
<evidence type="ECO:0000259" key="2">
    <source>
        <dbReference type="SMART" id="SM00563"/>
    </source>
</evidence>
<accession>A0ABT5VBB7</accession>
<proteinExistence type="inferred from homology"/>
<dbReference type="Pfam" id="PF01553">
    <property type="entry name" value="Acyltransferase"/>
    <property type="match status" value="1"/>
</dbReference>
<dbReference type="PANTHER" id="PTHR43201">
    <property type="entry name" value="ACYL-COA SYNTHETASE"/>
    <property type="match status" value="1"/>
</dbReference>
<sequence>MFGLFKKKTEKKIEKPKTNRVIYMSNHVSKNDLVYLHRELPLHVHFFIFNKEEYELNEKNLVGRKVTYFEEITPDVLKKAISIIESEEPVLVFPEIRISRTGNIMKIYEEIAFIANRTEATIYPVIIQTNDTKNALINFTSLNPFSEKDASIHIGEPFQINIEKKPGVNEKQLATSIIYQKMTDLYAKSMYKYNVNLFNELLEASKVHDPNKIIIKDPTNALTYKKFLLGVQVLSSKLETILDEERVGVFLPSSIGQAVCLFSLFKIGITPAVLNFTMGHSTLIDCCETASVKTILTSKVFIEKAELDEIIDVFKNHGLSIIYLEDVKESLNSKDKIVGLKNHASSQRSAHAKNEVILFTSGSENKPKGVILTHDNIYANIHQALSVIDLHTGDRMLNPLPMFHSFGLSIGTFLPLLSGIPVVIHPSPIQYKVIPELLYNEDITIILSTPTFLNGYGKNGHPFDFHTVRYVIAGAESVKEEIKELFQQKFGIRILEGYGATEASPLLAVNTPMHAKEQSVGKMIPGVQYKLQKVEGIENGGSLLIKGPNLMKGYLIHGKGFVPLNDWYDTGDVVEIDDYGYITIKSRLKRFAKIGGEMVSLNLVEEIVAQCFDDIGFAAVSIPDKRKGEKIVLFTNKEDFNMRELKRYVKANKYSALLIPAEVKQVEEIPLLGSGKTDYVTLEKIAKSE</sequence>
<dbReference type="Pfam" id="PF00501">
    <property type="entry name" value="AMP-binding"/>
    <property type="match status" value="1"/>
</dbReference>
<feature type="domain" description="Phospholipid/glycerol acyltransferase" evidence="2">
    <location>
        <begin position="21"/>
        <end position="130"/>
    </location>
</feature>
<dbReference type="InterPro" id="IPR000873">
    <property type="entry name" value="AMP-dep_synth/lig_dom"/>
</dbReference>
<dbReference type="RefSeq" id="WP_275117397.1">
    <property type="nucleotide sequence ID" value="NZ_JAOTPO010000003.1"/>
</dbReference>
<dbReference type="SUPFAM" id="SSF69593">
    <property type="entry name" value="Glycerol-3-phosphate (1)-acyltransferase"/>
    <property type="match status" value="1"/>
</dbReference>
<keyword evidence="4" id="KW-1185">Reference proteome</keyword>
<evidence type="ECO:0000313" key="3">
    <source>
        <dbReference type="EMBL" id="MDE5412758.1"/>
    </source>
</evidence>
<comment type="caution">
    <text evidence="3">The sequence shown here is derived from an EMBL/GenBank/DDBJ whole genome shotgun (WGS) entry which is preliminary data.</text>
</comment>
<protein>
    <submittedName>
        <fullName evidence="3">AMP-binding protein</fullName>
    </submittedName>
</protein>
<comment type="similarity">
    <text evidence="1">Belongs to the ATP-dependent AMP-binding enzyme family.</text>
</comment>
<name>A0ABT5VBB7_9BACI</name>
<dbReference type="SMART" id="SM00563">
    <property type="entry name" value="PlsC"/>
    <property type="match status" value="1"/>
</dbReference>
<dbReference type="Proteomes" id="UP001148125">
    <property type="component" value="Unassembled WGS sequence"/>
</dbReference>
<dbReference type="InterPro" id="IPR042099">
    <property type="entry name" value="ANL_N_sf"/>
</dbReference>
<dbReference type="PANTHER" id="PTHR43201:SF8">
    <property type="entry name" value="ACYL-COA SYNTHETASE FAMILY MEMBER 3"/>
    <property type="match status" value="1"/>
</dbReference>
<dbReference type="SUPFAM" id="SSF56801">
    <property type="entry name" value="Acetyl-CoA synthetase-like"/>
    <property type="match status" value="1"/>
</dbReference>
<reference evidence="3" key="1">
    <citation type="submission" date="2024-05" db="EMBL/GenBank/DDBJ databases">
        <title>Alkalihalobacillus sp. strain MEB203 novel alkaliphilic bacterium from Lonar Lake, India.</title>
        <authorList>
            <person name="Joshi A."/>
            <person name="Thite S."/>
            <person name="Mengade P."/>
        </authorList>
    </citation>
    <scope>NUCLEOTIDE SEQUENCE</scope>
    <source>
        <strain evidence="3">MEB 203</strain>
    </source>
</reference>
<evidence type="ECO:0000256" key="1">
    <source>
        <dbReference type="ARBA" id="ARBA00006432"/>
    </source>
</evidence>
<dbReference type="Gene3D" id="3.30.300.30">
    <property type="match status" value="1"/>
</dbReference>